<keyword evidence="9" id="KW-0539">Nucleus</keyword>
<feature type="compositionally biased region" description="Basic and acidic residues" evidence="17">
    <location>
        <begin position="605"/>
        <end position="632"/>
    </location>
</feature>
<proteinExistence type="inferred from homology"/>
<accession>A0A0V0SA50</accession>
<keyword evidence="7" id="KW-0067">ATP-binding</keyword>
<feature type="compositionally biased region" description="Low complexity" evidence="17">
    <location>
        <begin position="520"/>
        <end position="533"/>
    </location>
</feature>
<dbReference type="InterPro" id="IPR011545">
    <property type="entry name" value="DEAD/DEAH_box_helicase_dom"/>
</dbReference>
<evidence type="ECO:0000256" key="9">
    <source>
        <dbReference type="ARBA" id="ARBA00023242"/>
    </source>
</evidence>
<dbReference type="PROSITE" id="PS51195">
    <property type="entry name" value="Q_MOTIF"/>
    <property type="match status" value="1"/>
</dbReference>
<comment type="similarity">
    <text evidence="10">Belongs to the DEAD box helicase family. DDX23/PRP28 subfamily.</text>
</comment>
<dbReference type="PANTHER" id="PTHR47958">
    <property type="entry name" value="ATP-DEPENDENT RNA HELICASE DBP3"/>
    <property type="match status" value="1"/>
</dbReference>
<dbReference type="SUPFAM" id="SSF52540">
    <property type="entry name" value="P-loop containing nucleoside triphosphate hydrolases"/>
    <property type="match status" value="2"/>
</dbReference>
<keyword evidence="3" id="KW-0507">mRNA processing</keyword>
<evidence type="ECO:0000313" key="21">
    <source>
        <dbReference type="EMBL" id="KRX23597.1"/>
    </source>
</evidence>
<comment type="catalytic activity">
    <reaction evidence="11">
        <text>ATP + H2O = ADP + phosphate + H(+)</text>
        <dbReference type="Rhea" id="RHEA:13065"/>
        <dbReference type="ChEBI" id="CHEBI:15377"/>
        <dbReference type="ChEBI" id="CHEBI:15378"/>
        <dbReference type="ChEBI" id="CHEBI:30616"/>
        <dbReference type="ChEBI" id="CHEBI:43474"/>
        <dbReference type="ChEBI" id="CHEBI:456216"/>
        <dbReference type="EC" id="3.6.4.13"/>
    </reaction>
</comment>
<dbReference type="SMART" id="SM00487">
    <property type="entry name" value="DEXDc"/>
    <property type="match status" value="1"/>
</dbReference>
<feature type="short sequence motif" description="Q motif" evidence="16">
    <location>
        <begin position="934"/>
        <end position="962"/>
    </location>
</feature>
<feature type="compositionally biased region" description="Basic and acidic residues" evidence="17">
    <location>
        <begin position="641"/>
        <end position="676"/>
    </location>
</feature>
<dbReference type="EMBL" id="JYDL01000023">
    <property type="protein sequence ID" value="KRX23597.1"/>
    <property type="molecule type" value="Genomic_DNA"/>
</dbReference>
<dbReference type="OrthoDB" id="196131at2759"/>
<comment type="caution">
    <text evidence="21">The sequence shown here is derived from an EMBL/GenBank/DDBJ whole genome shotgun (WGS) entry which is preliminary data.</text>
</comment>
<comment type="subcellular location">
    <subcellularLocation>
        <location evidence="1">Nucleus</location>
    </subcellularLocation>
</comment>
<evidence type="ECO:0000256" key="1">
    <source>
        <dbReference type="ARBA" id="ARBA00004123"/>
    </source>
</evidence>
<feature type="compositionally biased region" description="Polar residues" evidence="17">
    <location>
        <begin position="98"/>
        <end position="107"/>
    </location>
</feature>
<organism evidence="21 22">
    <name type="scientific">Trichinella nelsoni</name>
    <dbReference type="NCBI Taxonomy" id="6336"/>
    <lineage>
        <taxon>Eukaryota</taxon>
        <taxon>Metazoa</taxon>
        <taxon>Ecdysozoa</taxon>
        <taxon>Nematoda</taxon>
        <taxon>Enoplea</taxon>
        <taxon>Dorylaimia</taxon>
        <taxon>Trichinellida</taxon>
        <taxon>Trichinellidae</taxon>
        <taxon>Trichinella</taxon>
    </lineage>
</organism>
<dbReference type="Pfam" id="PF00271">
    <property type="entry name" value="Helicase_C"/>
    <property type="match status" value="1"/>
</dbReference>
<dbReference type="CDD" id="cd18787">
    <property type="entry name" value="SF2_C_DEAD"/>
    <property type="match status" value="1"/>
</dbReference>
<sequence>MASLLRLRSGRREWRGRRRDDLTQLTYEEHRTLSKVLHESLKTFKATLDYAEMDEESSMSDSDLSDESADSDFIPRGKGFSYLLRPVAADENKKSNAAVPSSSTNTGKPAASEDGRNSVSRYTYSLRRRNQVVEQPSGTKSSNINSYENVGQNHRISARSYVKKTKSRGEYASASKIEATATEMFLYFAFGGTVPHGPDVPIPSPPDSTDAVVLSDEEKHKNTPQQFTQCELNDLVRDLGVFKVGAETPGSRLQSKHMFAPGTAVSIDISGLMFQLGAEKYVAKEYSAKKSLKRVLPYNGNTYVSVPVLHSVVLKETKSAHIKLDIMKQFVEALDKNGTCFQYLCTRFPFLSGAKLKEGIFVGPEIQKLIKDKMFSSTMTQVEKEAWVGCIHEYFFPQNLGDVSEEQGERFHHDINGITVGVSREKQNRMKRVGQRGGRLLPKGLDALMKSTPTSSRNISSILKLISCSYEQVCFRLDVFVSSGEICVEEQAEKVDEDSEIEEGLLEDSPVHLQDEEASENGGATNNTNSAANFEDSVATGDRLLKAKEDSDEDSHRGKRKDQKEKKRKLKVFPNTYTYESITNEKQHNNQYDREKSKKKQSSGSEKKTTKKQGESHDHNRRSKEKDKESSSRSRKRRHSNEKNDKNEKSKDSSKRLKESKKSSEEKKKSEPIPEDEKLETEEDTVKVKKEPLSLEELLAKKKAEEMAENKPVFQSRAQREAEALKRRQQQVEEMKKKAEELKKQRKGFLETARRAIDRDRYDRRDWRENEKRQRDKDLKRDVDRDREVIAIKERYLGLAMKKRKRSRRLHERKFVFDWDANEDTSNDYNPLYKEKHEVQFFGRGHVAGIDLKTQKKNQSQFYGDLLKKRRSEAEKQQDEKNQKRLSAKEAKQKWDDRHWTQKSLEEMTDRDWRIFREDYNISIKGGNVPKPIRSWLEAGFPTEILDVIMKIGYTEPTPIQRQAIPIGLQNRDVIGVAETGSGKTAAFLIPLLVWLMSLPKIEREEDVDQGPYAVIMAPTRELAQQIEEEANKFGGPLGVRTVSVIGGLSREEQGFKLRMGCEIVIATPGRLVDVLENRYLVLNQCTYVILDEADKMLDMGFEPYVQNILSYMPVTNLKPDTEEAEDEKALLSNFYSKKKFRQTVMFTATMSSAVERLARNYLRRPAVVYIGAIGKPTERVEQIVYMVSESEKRKKLVQILEKGIEPPIIIFVNQKKGADLLARGLEKLGFNPCALHGGKGQDARDYALASLKDGSKDILVATDVAGRGIDIKDVSLVLNYDMAKTIEDYTHRIGRTGRAGKSGKAITFLTKEDNQVFYDLKQLLLESPVSSCPAELANHPDAQKKPGQFVVKKRKDEVVFRA</sequence>
<evidence type="ECO:0000256" key="7">
    <source>
        <dbReference type="ARBA" id="ARBA00022840"/>
    </source>
</evidence>
<evidence type="ECO:0000256" key="8">
    <source>
        <dbReference type="ARBA" id="ARBA00023187"/>
    </source>
</evidence>
<dbReference type="GO" id="GO:0043186">
    <property type="term" value="C:P granule"/>
    <property type="evidence" value="ECO:0007669"/>
    <property type="project" value="UniProtKB-ARBA"/>
</dbReference>
<feature type="domain" description="Helicase ATP-binding" evidence="18">
    <location>
        <begin position="965"/>
        <end position="1169"/>
    </location>
</feature>
<evidence type="ECO:0000256" key="12">
    <source>
        <dbReference type="ARBA" id="ARBA00055288"/>
    </source>
</evidence>
<evidence type="ECO:0000256" key="17">
    <source>
        <dbReference type="SAM" id="MobiDB-lite"/>
    </source>
</evidence>
<dbReference type="PROSITE" id="PS00039">
    <property type="entry name" value="DEAD_ATP_HELICASE"/>
    <property type="match status" value="1"/>
</dbReference>
<evidence type="ECO:0000256" key="15">
    <source>
        <dbReference type="ARBA" id="ARBA00075448"/>
    </source>
</evidence>
<evidence type="ECO:0000256" key="10">
    <source>
        <dbReference type="ARBA" id="ARBA00037954"/>
    </source>
</evidence>
<feature type="region of interest" description="Disordered" evidence="17">
    <location>
        <begin position="705"/>
        <end position="742"/>
    </location>
</feature>
<dbReference type="Gene3D" id="3.40.50.300">
    <property type="entry name" value="P-loop containing nucleotide triphosphate hydrolases"/>
    <property type="match status" value="2"/>
</dbReference>
<evidence type="ECO:0000256" key="14">
    <source>
        <dbReference type="ARBA" id="ARBA00072905"/>
    </source>
</evidence>
<dbReference type="Pfam" id="PF00270">
    <property type="entry name" value="DEAD"/>
    <property type="match status" value="1"/>
</dbReference>
<dbReference type="GO" id="GO:0005524">
    <property type="term" value="F:ATP binding"/>
    <property type="evidence" value="ECO:0007669"/>
    <property type="project" value="UniProtKB-KW"/>
</dbReference>
<feature type="region of interest" description="Disordered" evidence="17">
    <location>
        <begin position="93"/>
        <end position="119"/>
    </location>
</feature>
<dbReference type="GO" id="GO:0003676">
    <property type="term" value="F:nucleic acid binding"/>
    <property type="evidence" value="ECO:0007669"/>
    <property type="project" value="InterPro"/>
</dbReference>
<dbReference type="CDD" id="cd17945">
    <property type="entry name" value="DEADc_DDX23"/>
    <property type="match status" value="1"/>
</dbReference>
<feature type="compositionally biased region" description="Basic and acidic residues" evidence="17">
    <location>
        <begin position="718"/>
        <end position="742"/>
    </location>
</feature>
<dbReference type="InterPro" id="IPR000629">
    <property type="entry name" value="RNA-helicase_DEAD-box_CS"/>
</dbReference>
<dbReference type="GO" id="GO:0000398">
    <property type="term" value="P:mRNA splicing, via spliceosome"/>
    <property type="evidence" value="ECO:0007669"/>
    <property type="project" value="UniProtKB-ARBA"/>
</dbReference>
<dbReference type="FunFam" id="3.40.50.300:FF:000322">
    <property type="entry name" value="probable ATP-dependent RNA helicase DDX23"/>
    <property type="match status" value="1"/>
</dbReference>
<reference evidence="21 22" key="1">
    <citation type="submission" date="2015-01" db="EMBL/GenBank/DDBJ databases">
        <title>Evolution of Trichinella species and genotypes.</title>
        <authorList>
            <person name="Korhonen P.K."/>
            <person name="Edoardo P."/>
            <person name="Giuseppe L.R."/>
            <person name="Gasser R.B."/>
        </authorList>
    </citation>
    <scope>NUCLEOTIDE SEQUENCE [LARGE SCALE GENOMIC DNA]</scope>
    <source>
        <strain evidence="21">ISS37</strain>
    </source>
</reference>
<feature type="compositionally biased region" description="Basic and acidic residues" evidence="17">
    <location>
        <begin position="583"/>
        <end position="596"/>
    </location>
</feature>
<evidence type="ECO:0000256" key="6">
    <source>
        <dbReference type="ARBA" id="ARBA00022806"/>
    </source>
</evidence>
<feature type="region of interest" description="Disordered" evidence="17">
    <location>
        <begin position="516"/>
        <end position="692"/>
    </location>
</feature>
<keyword evidence="5" id="KW-0378">Hydrolase</keyword>
<dbReference type="GO" id="GO:0005634">
    <property type="term" value="C:nucleus"/>
    <property type="evidence" value="ECO:0007669"/>
    <property type="project" value="UniProtKB-SubCell"/>
</dbReference>
<evidence type="ECO:0000259" key="18">
    <source>
        <dbReference type="PROSITE" id="PS51192"/>
    </source>
</evidence>
<dbReference type="PROSITE" id="PS51192">
    <property type="entry name" value="HELICASE_ATP_BIND_1"/>
    <property type="match status" value="1"/>
</dbReference>
<dbReference type="Pfam" id="PF25430">
    <property type="entry name" value="DDX23"/>
    <property type="match status" value="1"/>
</dbReference>
<evidence type="ECO:0000313" key="22">
    <source>
        <dbReference type="Proteomes" id="UP000054630"/>
    </source>
</evidence>
<dbReference type="InterPro" id="IPR001650">
    <property type="entry name" value="Helicase_C-like"/>
</dbReference>
<comment type="function">
    <text evidence="12">Involved in pre-mRNA splicing and its phosphorylated form (by SRPK2) is required for spliceosomal B complex formation. Independently of its spliceosome formation function, required for the suppression of incorrect R-loops formed during transcription; R-loops are composed of a DNA:RNA hybrid and the associated non-template single-stranded DNA.</text>
</comment>
<dbReference type="EC" id="3.6.4.13" evidence="2"/>
<keyword evidence="22" id="KW-1185">Reference proteome</keyword>
<evidence type="ECO:0000256" key="5">
    <source>
        <dbReference type="ARBA" id="ARBA00022801"/>
    </source>
</evidence>
<dbReference type="InterPro" id="IPR014001">
    <property type="entry name" value="Helicase_ATP-bd"/>
</dbReference>
<evidence type="ECO:0000256" key="2">
    <source>
        <dbReference type="ARBA" id="ARBA00012552"/>
    </source>
</evidence>
<protein>
    <recommendedName>
        <fullName evidence="14">Probable ATP-dependent RNA helicase DDX23</fullName>
        <ecNumber evidence="2">3.6.4.13</ecNumber>
    </recommendedName>
    <alternativeName>
        <fullName evidence="15">DEAD box protein 23</fullName>
    </alternativeName>
</protein>
<dbReference type="Proteomes" id="UP000054630">
    <property type="component" value="Unassembled WGS sequence"/>
</dbReference>
<dbReference type="GO" id="GO:0003724">
    <property type="term" value="F:RNA helicase activity"/>
    <property type="evidence" value="ECO:0007669"/>
    <property type="project" value="UniProtKB-EC"/>
</dbReference>
<feature type="domain" description="Helicase C-terminal" evidence="19">
    <location>
        <begin position="1196"/>
        <end position="1341"/>
    </location>
</feature>
<dbReference type="FunFam" id="3.40.50.300:FF:000520">
    <property type="entry name" value="probable ATP-dependent RNA helicase DDX23"/>
    <property type="match status" value="1"/>
</dbReference>
<evidence type="ECO:0000256" key="13">
    <source>
        <dbReference type="ARBA" id="ARBA00062365"/>
    </source>
</evidence>
<comment type="subunit">
    <text evidence="13">The phosphorylated form (by SRPK2) is a component of the U4/U6-U5 tri-snRNP complex composed of the U4, U6 and U5 snRNAs and at least PRPF3, PRPF4, PRPF6, PRPF8, PRPF31, SNRNP200, TXNL4A, WDR57, SNRNP40, DDX23, CD2BP2, PPIH, SNU13, EFTUD2, SART1 and USP39. Identified in the spliceosome C complex. Interacts with ERBB4. Interacts with ERCC6.</text>
</comment>
<evidence type="ECO:0000256" key="11">
    <source>
        <dbReference type="ARBA" id="ARBA00047984"/>
    </source>
</evidence>
<dbReference type="InterPro" id="IPR014014">
    <property type="entry name" value="RNA_helicase_DEAD_Q_motif"/>
</dbReference>
<feature type="domain" description="DEAD-box RNA helicase Q" evidence="20">
    <location>
        <begin position="934"/>
        <end position="962"/>
    </location>
</feature>
<dbReference type="SMART" id="SM00490">
    <property type="entry name" value="HELICc"/>
    <property type="match status" value="1"/>
</dbReference>
<keyword evidence="8" id="KW-0508">mRNA splicing</keyword>
<name>A0A0V0SA50_9BILA</name>
<feature type="compositionally biased region" description="Basic and acidic residues" evidence="17">
    <location>
        <begin position="872"/>
        <end position="893"/>
    </location>
</feature>
<keyword evidence="6 21" id="KW-0347">Helicase</keyword>
<feature type="compositionally biased region" description="Basic residues" evidence="17">
    <location>
        <begin position="557"/>
        <end position="571"/>
    </location>
</feature>
<keyword evidence="4" id="KW-0547">Nucleotide-binding</keyword>
<gene>
    <name evidence="21" type="primary">DDX23</name>
    <name evidence="21" type="ORF">T07_10521</name>
</gene>
<dbReference type="InterPro" id="IPR027417">
    <property type="entry name" value="P-loop_NTPase"/>
</dbReference>
<evidence type="ECO:0000259" key="20">
    <source>
        <dbReference type="PROSITE" id="PS51195"/>
    </source>
</evidence>
<evidence type="ECO:0000259" key="19">
    <source>
        <dbReference type="PROSITE" id="PS51194"/>
    </source>
</evidence>
<dbReference type="GO" id="GO:0016787">
    <property type="term" value="F:hydrolase activity"/>
    <property type="evidence" value="ECO:0007669"/>
    <property type="project" value="UniProtKB-KW"/>
</dbReference>
<evidence type="ECO:0000256" key="4">
    <source>
        <dbReference type="ARBA" id="ARBA00022741"/>
    </source>
</evidence>
<dbReference type="STRING" id="6336.A0A0V0SA50"/>
<evidence type="ECO:0000256" key="3">
    <source>
        <dbReference type="ARBA" id="ARBA00022664"/>
    </source>
</evidence>
<feature type="region of interest" description="Disordered" evidence="17">
    <location>
        <begin position="870"/>
        <end position="893"/>
    </location>
</feature>
<evidence type="ECO:0000256" key="16">
    <source>
        <dbReference type="PROSITE-ProRule" id="PRU00552"/>
    </source>
</evidence>
<dbReference type="PROSITE" id="PS51194">
    <property type="entry name" value="HELICASE_CTER"/>
    <property type="match status" value="1"/>
</dbReference>
<dbReference type="InterPro" id="IPR057479">
    <property type="entry name" value="PRP28/DDX23-like_helical"/>
</dbReference>